<evidence type="ECO:0000313" key="2">
    <source>
        <dbReference type="EMBL" id="GAA2893139.1"/>
    </source>
</evidence>
<sequence>MPLIRRAGRAGMDRVEEKTGDRAEDRRPLCPGCGVGRVAPIMYGYPLFTDELDRALRDGLLVLGGCTPHPEKWKCLACGTRYLAMPGSRWEKTLRGVPVEIGILRDGEPARALVTVRTREPWTLAFQFPGEEPKIIAQGDDPFEAVRQLCRAADRLGVRLLVNGARRDARRHRVDHIFDPADASLIDAPDERDRLHPDR</sequence>
<accession>A0ABP6IN37</accession>
<keyword evidence="3" id="KW-1185">Reference proteome</keyword>
<reference evidence="3" key="1">
    <citation type="journal article" date="2019" name="Int. J. Syst. Evol. Microbiol.">
        <title>The Global Catalogue of Microorganisms (GCM) 10K type strain sequencing project: providing services to taxonomists for standard genome sequencing and annotation.</title>
        <authorList>
            <consortium name="The Broad Institute Genomics Platform"/>
            <consortium name="The Broad Institute Genome Sequencing Center for Infectious Disease"/>
            <person name="Wu L."/>
            <person name="Ma J."/>
        </authorList>
    </citation>
    <scope>NUCLEOTIDE SEQUENCE [LARGE SCALE GENOMIC DNA]</scope>
    <source>
        <strain evidence="3">JCM 6242</strain>
    </source>
</reference>
<evidence type="ECO:0000313" key="3">
    <source>
        <dbReference type="Proteomes" id="UP001500831"/>
    </source>
</evidence>
<comment type="caution">
    <text evidence="2">The sequence shown here is derived from an EMBL/GenBank/DDBJ whole genome shotgun (WGS) entry which is preliminary data.</text>
</comment>
<feature type="compositionally biased region" description="Basic and acidic residues" evidence="1">
    <location>
        <begin position="11"/>
        <end position="26"/>
    </location>
</feature>
<protein>
    <submittedName>
        <fullName evidence="2">Uncharacterized protein</fullName>
    </submittedName>
</protein>
<name>A0ABP6IN37_9ACTN</name>
<dbReference type="Proteomes" id="UP001500831">
    <property type="component" value="Unassembled WGS sequence"/>
</dbReference>
<evidence type="ECO:0000256" key="1">
    <source>
        <dbReference type="SAM" id="MobiDB-lite"/>
    </source>
</evidence>
<gene>
    <name evidence="2" type="ORF">GCM10010517_57670</name>
</gene>
<organism evidence="2 3">
    <name type="scientific">Streptosporangium fragile</name>
    <dbReference type="NCBI Taxonomy" id="46186"/>
    <lineage>
        <taxon>Bacteria</taxon>
        <taxon>Bacillati</taxon>
        <taxon>Actinomycetota</taxon>
        <taxon>Actinomycetes</taxon>
        <taxon>Streptosporangiales</taxon>
        <taxon>Streptosporangiaceae</taxon>
        <taxon>Streptosporangium</taxon>
    </lineage>
</organism>
<feature type="region of interest" description="Disordered" evidence="1">
    <location>
        <begin position="1"/>
        <end position="26"/>
    </location>
</feature>
<proteinExistence type="predicted"/>
<dbReference type="EMBL" id="BAAAVI010000050">
    <property type="protein sequence ID" value="GAA2893139.1"/>
    <property type="molecule type" value="Genomic_DNA"/>
</dbReference>